<evidence type="ECO:0000313" key="2">
    <source>
        <dbReference type="EMBL" id="MDQ7903477.1"/>
    </source>
</evidence>
<dbReference type="InterPro" id="IPR012912">
    <property type="entry name" value="Plasmid_pRiA4b_Orf3-like"/>
</dbReference>
<name>A0ABU0Z8V6_9ACTN</name>
<keyword evidence="3" id="KW-1185">Reference proteome</keyword>
<evidence type="ECO:0000313" key="3">
    <source>
        <dbReference type="Proteomes" id="UP001230908"/>
    </source>
</evidence>
<dbReference type="EMBL" id="JAVHUY010000002">
    <property type="protein sequence ID" value="MDQ7903477.1"/>
    <property type="molecule type" value="Genomic_DNA"/>
</dbReference>
<proteinExistence type="predicted"/>
<comment type="caution">
    <text evidence="2">The sequence shown here is derived from an EMBL/GenBank/DDBJ whole genome shotgun (WGS) entry which is preliminary data.</text>
</comment>
<sequence length="478" mass="51878">MTPDNELDPGQMLADVLDGVAALAEREDALDAELAGATVLATVSTFGEDVVPLLVKELIPQVESRPNRGALALLLSIGSVASGTQDQIASAAAAAAERVAAAGVPKPRWAAELSEPLRAGDRVRLKDRAGTLSVLVASFERAGRRHAFLVTVDHQDCGAASDIFFVDADDLPEMLDELRADGMVAGTQAVDPAEFRWYVEDALGARAVHDGEDPDTILVEGLDPDLSEEDDEDEAGPPYQILAALVRTRLTALPPARKPAGAREHHEAGPADGFLSLLQRPARAKLPTKRKKSDGPAPIYQIKIGLQGAKPPIWRRLLVPADVSLASLHHAIQLSFGWEDSHLHVFDTPYGDFGIANRELGHRAEKPVTLEQVAPQAKDKIRYVYDFGDDWVHDILVEKVLDRDPTLTYPRCVGGRRAAPPDDCGGIWGYEELVEILGDPSHPDHEERLEWLGWDDAAHFDPAAFDPDEVNQAFTKAR</sequence>
<dbReference type="Pfam" id="PF07929">
    <property type="entry name" value="PRiA4_ORF3"/>
    <property type="match status" value="1"/>
</dbReference>
<reference evidence="2 3" key="1">
    <citation type="submission" date="2023-08" db="EMBL/GenBank/DDBJ databases">
        <title>Phytohabitans sansha sp. nov., isolated from marine sediment.</title>
        <authorList>
            <person name="Zhao Y."/>
            <person name="Yi K."/>
        </authorList>
    </citation>
    <scope>NUCLEOTIDE SEQUENCE [LARGE SCALE GENOMIC DNA]</scope>
    <source>
        <strain evidence="2 3">ZYX-F-186</strain>
    </source>
</reference>
<dbReference type="SUPFAM" id="SSF159941">
    <property type="entry name" value="MM3350-like"/>
    <property type="match status" value="1"/>
</dbReference>
<dbReference type="PANTHER" id="PTHR41878:SF1">
    <property type="entry name" value="TNPR PROTEIN"/>
    <property type="match status" value="1"/>
</dbReference>
<organism evidence="2 3">
    <name type="scientific">Phytohabitans maris</name>
    <dbReference type="NCBI Taxonomy" id="3071409"/>
    <lineage>
        <taxon>Bacteria</taxon>
        <taxon>Bacillati</taxon>
        <taxon>Actinomycetota</taxon>
        <taxon>Actinomycetes</taxon>
        <taxon>Micromonosporales</taxon>
        <taxon>Micromonosporaceae</taxon>
    </lineage>
</organism>
<dbReference type="InterPro" id="IPR024047">
    <property type="entry name" value="MM3350-like_sf"/>
</dbReference>
<accession>A0ABU0Z8V6</accession>
<evidence type="ECO:0000259" key="1">
    <source>
        <dbReference type="Pfam" id="PF07929"/>
    </source>
</evidence>
<dbReference type="PANTHER" id="PTHR41878">
    <property type="entry name" value="LEXA REPRESSOR-RELATED"/>
    <property type="match status" value="1"/>
</dbReference>
<protein>
    <submittedName>
        <fullName evidence="2">Plasmid pRiA4b ORF-3 family protein</fullName>
    </submittedName>
</protein>
<dbReference type="Gene3D" id="3.10.290.30">
    <property type="entry name" value="MM3350-like"/>
    <property type="match status" value="1"/>
</dbReference>
<gene>
    <name evidence="2" type="ORF">RB614_02980</name>
</gene>
<feature type="domain" description="Plasmid pRiA4b Orf3-like" evidence="1">
    <location>
        <begin position="299"/>
        <end position="469"/>
    </location>
</feature>
<dbReference type="RefSeq" id="WP_308710745.1">
    <property type="nucleotide sequence ID" value="NZ_JAVHUY010000002.1"/>
</dbReference>
<dbReference type="Proteomes" id="UP001230908">
    <property type="component" value="Unassembled WGS sequence"/>
</dbReference>